<accession>A0A0B2RXK8</accession>
<dbReference type="InterPro" id="IPR011990">
    <property type="entry name" value="TPR-like_helical_dom_sf"/>
</dbReference>
<name>A0A0B2RXK8_GLYSO</name>
<dbReference type="Pfam" id="PF13041">
    <property type="entry name" value="PPR_2"/>
    <property type="match status" value="1"/>
</dbReference>
<evidence type="ECO:0000313" key="3">
    <source>
        <dbReference type="EMBL" id="KHN39176.1"/>
    </source>
</evidence>
<dbReference type="EMBL" id="KN646348">
    <property type="protein sequence ID" value="KHN39176.1"/>
    <property type="molecule type" value="Genomic_DNA"/>
</dbReference>
<evidence type="ECO:0000256" key="1">
    <source>
        <dbReference type="ARBA" id="ARBA00022737"/>
    </source>
</evidence>
<keyword evidence="1" id="KW-0677">Repeat</keyword>
<evidence type="ECO:0000256" key="2">
    <source>
        <dbReference type="PROSITE-ProRule" id="PRU00708"/>
    </source>
</evidence>
<reference evidence="3" key="1">
    <citation type="submission" date="2014-07" db="EMBL/GenBank/DDBJ databases">
        <title>Identification of a novel salt tolerance gene in wild soybean by whole-genome sequencing.</title>
        <authorList>
            <person name="Lam H.-M."/>
            <person name="Qi X."/>
            <person name="Li M.-W."/>
            <person name="Liu X."/>
            <person name="Xie M."/>
            <person name="Ni M."/>
            <person name="Xu X."/>
        </authorList>
    </citation>
    <scope>NUCLEOTIDE SEQUENCE [LARGE SCALE GENOMIC DNA]</scope>
    <source>
        <tissue evidence="3">Root</tissue>
    </source>
</reference>
<proteinExistence type="predicted"/>
<sequence length="155" mass="18189">MKHRDTVTWNSLITGYVHRREIARARQLFDEMPRRDVVKNDLDWLSIDINSLVSTVRDFNLGWLEDWRSNFKSQPMHRFRDAECHGIGPRMECSGLSLDTGEWRQLKLPVEHGTRFILLVEKKLQDNYSVLDVISGKVSRPNTTIPVSMKYDETE</sequence>
<dbReference type="PROSITE" id="PS51375">
    <property type="entry name" value="PPR"/>
    <property type="match status" value="1"/>
</dbReference>
<dbReference type="AlphaFoldDB" id="A0A0B2RXK8"/>
<gene>
    <name evidence="3" type="ORF">glysoja_027981</name>
</gene>
<dbReference type="Gene3D" id="1.25.40.10">
    <property type="entry name" value="Tetratricopeptide repeat domain"/>
    <property type="match status" value="1"/>
</dbReference>
<dbReference type="NCBIfam" id="TIGR00756">
    <property type="entry name" value="PPR"/>
    <property type="match status" value="1"/>
</dbReference>
<organism evidence="3">
    <name type="scientific">Glycine soja</name>
    <name type="common">Wild soybean</name>
    <dbReference type="NCBI Taxonomy" id="3848"/>
    <lineage>
        <taxon>Eukaryota</taxon>
        <taxon>Viridiplantae</taxon>
        <taxon>Streptophyta</taxon>
        <taxon>Embryophyta</taxon>
        <taxon>Tracheophyta</taxon>
        <taxon>Spermatophyta</taxon>
        <taxon>Magnoliopsida</taxon>
        <taxon>eudicotyledons</taxon>
        <taxon>Gunneridae</taxon>
        <taxon>Pentapetalae</taxon>
        <taxon>rosids</taxon>
        <taxon>fabids</taxon>
        <taxon>Fabales</taxon>
        <taxon>Fabaceae</taxon>
        <taxon>Papilionoideae</taxon>
        <taxon>50 kb inversion clade</taxon>
        <taxon>NPAAA clade</taxon>
        <taxon>indigoferoid/millettioid clade</taxon>
        <taxon>Phaseoleae</taxon>
        <taxon>Glycine</taxon>
        <taxon>Glycine subgen. Soja</taxon>
    </lineage>
</organism>
<feature type="repeat" description="PPR" evidence="2">
    <location>
        <begin position="5"/>
        <end position="39"/>
    </location>
</feature>
<protein>
    <submittedName>
        <fullName evidence="3">Pentatricopeptide repeat-containing protein, mitochondrial</fullName>
    </submittedName>
</protein>
<dbReference type="InterPro" id="IPR002885">
    <property type="entry name" value="PPR_rpt"/>
</dbReference>
<dbReference type="Proteomes" id="UP000053555">
    <property type="component" value="Unassembled WGS sequence"/>
</dbReference>